<sequence length="85" mass="9636">MSYMITYVPSAAKAIRKLDRSTARRLLDAIESLASDPRPPGSIQLKGGSGEFRIRVGDYRVVYGIHHDELVVLVLRVGHRREVYR</sequence>
<dbReference type="Proteomes" id="UP000580709">
    <property type="component" value="Unassembled WGS sequence"/>
</dbReference>
<keyword evidence="2" id="KW-1277">Toxin-antitoxin system</keyword>
<organism evidence="3 4">
    <name type="scientific">Corynebacterium sanguinis</name>
    <dbReference type="NCBI Taxonomy" id="2594913"/>
    <lineage>
        <taxon>Bacteria</taxon>
        <taxon>Bacillati</taxon>
        <taxon>Actinomycetota</taxon>
        <taxon>Actinomycetes</taxon>
        <taxon>Mycobacteriales</taxon>
        <taxon>Corynebacteriaceae</taxon>
        <taxon>Corynebacterium</taxon>
    </lineage>
</organism>
<dbReference type="PANTHER" id="PTHR35601:SF1">
    <property type="entry name" value="TOXIN RELE"/>
    <property type="match status" value="1"/>
</dbReference>
<gene>
    <name evidence="3" type="ORF">H0H28_12515</name>
</gene>
<dbReference type="Pfam" id="PF05016">
    <property type="entry name" value="ParE_toxin"/>
    <property type="match status" value="1"/>
</dbReference>
<dbReference type="SUPFAM" id="SSF143011">
    <property type="entry name" value="RelE-like"/>
    <property type="match status" value="1"/>
</dbReference>
<accession>A0A838X4Q4</accession>
<evidence type="ECO:0000256" key="2">
    <source>
        <dbReference type="ARBA" id="ARBA00022649"/>
    </source>
</evidence>
<protein>
    <submittedName>
        <fullName evidence="3">Type II toxin-antitoxin system RelE/ParE family toxin</fullName>
    </submittedName>
</protein>
<dbReference type="PANTHER" id="PTHR35601">
    <property type="entry name" value="TOXIN RELE"/>
    <property type="match status" value="1"/>
</dbReference>
<evidence type="ECO:0000313" key="3">
    <source>
        <dbReference type="EMBL" id="MBA4506120.1"/>
    </source>
</evidence>
<dbReference type="AlphaFoldDB" id="A0A838X4Q4"/>
<dbReference type="InterPro" id="IPR035093">
    <property type="entry name" value="RelE/ParE_toxin_dom_sf"/>
</dbReference>
<keyword evidence="4" id="KW-1185">Reference proteome</keyword>
<proteinExistence type="inferred from homology"/>
<dbReference type="Gene3D" id="3.30.2310.20">
    <property type="entry name" value="RelE-like"/>
    <property type="match status" value="1"/>
</dbReference>
<comment type="caution">
    <text evidence="3">The sequence shown here is derived from an EMBL/GenBank/DDBJ whole genome shotgun (WGS) entry which is preliminary data.</text>
</comment>
<dbReference type="RefSeq" id="WP_181730144.1">
    <property type="nucleotide sequence ID" value="NZ_JACEOR010000566.1"/>
</dbReference>
<dbReference type="EMBL" id="JACEOR010000566">
    <property type="protein sequence ID" value="MBA4506120.1"/>
    <property type="molecule type" value="Genomic_DNA"/>
</dbReference>
<comment type="similarity">
    <text evidence="1">Belongs to the RelE toxin family.</text>
</comment>
<dbReference type="InterPro" id="IPR007712">
    <property type="entry name" value="RelE/ParE_toxin"/>
</dbReference>
<evidence type="ECO:0000256" key="1">
    <source>
        <dbReference type="ARBA" id="ARBA00006226"/>
    </source>
</evidence>
<name>A0A838X4Q4_9CORY</name>
<reference evidence="3 4" key="1">
    <citation type="submission" date="2020-07" db="EMBL/GenBank/DDBJ databases">
        <authorList>
            <person name="Khare M."/>
        </authorList>
    </citation>
    <scope>NUCLEOTIDE SEQUENCE [LARGE SCALE GENOMIC DNA]</scope>
    <source>
        <strain evidence="3 4">P8776</strain>
    </source>
</reference>
<evidence type="ECO:0000313" key="4">
    <source>
        <dbReference type="Proteomes" id="UP000580709"/>
    </source>
</evidence>